<evidence type="ECO:0000256" key="2">
    <source>
        <dbReference type="ARBA" id="ARBA00012838"/>
    </source>
</evidence>
<dbReference type="InterPro" id="IPR015413">
    <property type="entry name" value="Methionyl/Leucyl_tRNA_Synth"/>
</dbReference>
<dbReference type="AlphaFoldDB" id="A0A8H6CPB0"/>
<dbReference type="InterPro" id="IPR033911">
    <property type="entry name" value="MetRS_core"/>
</dbReference>
<evidence type="ECO:0000313" key="13">
    <source>
        <dbReference type="Proteomes" id="UP000593566"/>
    </source>
</evidence>
<organism evidence="12 13">
    <name type="scientific">Letharia lupina</name>
    <dbReference type="NCBI Taxonomy" id="560253"/>
    <lineage>
        <taxon>Eukaryota</taxon>
        <taxon>Fungi</taxon>
        <taxon>Dikarya</taxon>
        <taxon>Ascomycota</taxon>
        <taxon>Pezizomycotina</taxon>
        <taxon>Lecanoromycetes</taxon>
        <taxon>OSLEUM clade</taxon>
        <taxon>Lecanoromycetidae</taxon>
        <taxon>Lecanorales</taxon>
        <taxon>Lecanorineae</taxon>
        <taxon>Parmeliaceae</taxon>
        <taxon>Letharia</taxon>
    </lineage>
</organism>
<dbReference type="GeneID" id="59336930"/>
<comment type="catalytic activity">
    <reaction evidence="8">
        <text>tRNA(Met) + L-methionine + ATP = L-methionyl-tRNA(Met) + AMP + diphosphate</text>
        <dbReference type="Rhea" id="RHEA:13481"/>
        <dbReference type="Rhea" id="RHEA-COMP:9667"/>
        <dbReference type="Rhea" id="RHEA-COMP:9698"/>
        <dbReference type="ChEBI" id="CHEBI:30616"/>
        <dbReference type="ChEBI" id="CHEBI:33019"/>
        <dbReference type="ChEBI" id="CHEBI:57844"/>
        <dbReference type="ChEBI" id="CHEBI:78442"/>
        <dbReference type="ChEBI" id="CHEBI:78530"/>
        <dbReference type="ChEBI" id="CHEBI:456215"/>
        <dbReference type="EC" id="6.1.1.10"/>
    </reaction>
</comment>
<keyword evidence="3 10" id="KW-0436">Ligase</keyword>
<accession>A0A8H6CPB0</accession>
<dbReference type="SUPFAM" id="SSF47323">
    <property type="entry name" value="Anticodon-binding domain of a subclass of class I aminoacyl-tRNA synthetases"/>
    <property type="match status" value="1"/>
</dbReference>
<dbReference type="CDD" id="cd00814">
    <property type="entry name" value="MetRS_core"/>
    <property type="match status" value="1"/>
</dbReference>
<evidence type="ECO:0000256" key="9">
    <source>
        <dbReference type="ARBA" id="ARBA00068817"/>
    </source>
</evidence>
<dbReference type="Gene3D" id="3.40.50.620">
    <property type="entry name" value="HUPs"/>
    <property type="match status" value="1"/>
</dbReference>
<dbReference type="GO" id="GO:0004825">
    <property type="term" value="F:methionine-tRNA ligase activity"/>
    <property type="evidence" value="ECO:0007669"/>
    <property type="project" value="UniProtKB-EC"/>
</dbReference>
<dbReference type="EMBL" id="JACCJB010000005">
    <property type="protein sequence ID" value="KAF6227093.1"/>
    <property type="molecule type" value="Genomic_DNA"/>
</dbReference>
<evidence type="ECO:0000256" key="7">
    <source>
        <dbReference type="ARBA" id="ARBA00023146"/>
    </source>
</evidence>
<dbReference type="GO" id="GO:0006431">
    <property type="term" value="P:methionyl-tRNA aminoacylation"/>
    <property type="evidence" value="ECO:0007669"/>
    <property type="project" value="InterPro"/>
</dbReference>
<comment type="caution">
    <text evidence="12">The sequence shown here is derived from an EMBL/GenBank/DDBJ whole genome shotgun (WGS) entry which is preliminary data.</text>
</comment>
<dbReference type="Gene3D" id="1.10.730.10">
    <property type="entry name" value="Isoleucyl-tRNA Synthetase, Domain 1"/>
    <property type="match status" value="1"/>
</dbReference>
<dbReference type="RefSeq" id="XP_037155401.1">
    <property type="nucleotide sequence ID" value="XM_037299400.1"/>
</dbReference>
<comment type="similarity">
    <text evidence="1 10">Belongs to the class-I aminoacyl-tRNA synthetase family.</text>
</comment>
<dbReference type="SUPFAM" id="SSF52374">
    <property type="entry name" value="Nucleotidylyl transferase"/>
    <property type="match status" value="1"/>
</dbReference>
<dbReference type="PANTHER" id="PTHR43326:SF1">
    <property type="entry name" value="METHIONINE--TRNA LIGASE, MITOCHONDRIAL"/>
    <property type="match status" value="1"/>
</dbReference>
<keyword evidence="5 10" id="KW-0067">ATP-binding</keyword>
<dbReference type="InterPro" id="IPR014729">
    <property type="entry name" value="Rossmann-like_a/b/a_fold"/>
</dbReference>
<dbReference type="GO" id="GO:0005739">
    <property type="term" value="C:mitochondrion"/>
    <property type="evidence" value="ECO:0007669"/>
    <property type="project" value="UniProtKB-ARBA"/>
</dbReference>
<dbReference type="NCBIfam" id="TIGR00398">
    <property type="entry name" value="metG"/>
    <property type="match status" value="1"/>
</dbReference>
<dbReference type="FunFam" id="2.170.220.10:FF:000001">
    <property type="entry name" value="methionine--tRNA ligase, mitochondrial"/>
    <property type="match status" value="1"/>
</dbReference>
<dbReference type="Pfam" id="PF09334">
    <property type="entry name" value="tRNA-synt_1g"/>
    <property type="match status" value="1"/>
</dbReference>
<dbReference type="InterPro" id="IPR041872">
    <property type="entry name" value="Anticodon_Met"/>
</dbReference>
<dbReference type="InterPro" id="IPR014758">
    <property type="entry name" value="Met-tRNA_synth"/>
</dbReference>
<keyword evidence="13" id="KW-1185">Reference proteome</keyword>
<dbReference type="PANTHER" id="PTHR43326">
    <property type="entry name" value="METHIONYL-TRNA SYNTHETASE"/>
    <property type="match status" value="1"/>
</dbReference>
<keyword evidence="7 10" id="KW-0030">Aminoacyl-tRNA synthetase</keyword>
<dbReference type="Gene3D" id="2.170.220.10">
    <property type="match status" value="1"/>
</dbReference>
<evidence type="ECO:0000256" key="8">
    <source>
        <dbReference type="ARBA" id="ARBA00047364"/>
    </source>
</evidence>
<evidence type="ECO:0000256" key="6">
    <source>
        <dbReference type="ARBA" id="ARBA00022917"/>
    </source>
</evidence>
<name>A0A8H6CPB0_9LECA</name>
<gene>
    <name evidence="12" type="ORF">HO133_008534</name>
</gene>
<keyword evidence="6 10" id="KW-0648">Protein biosynthesis</keyword>
<dbReference type="PRINTS" id="PR01041">
    <property type="entry name" value="TRNASYNTHMET"/>
</dbReference>
<evidence type="ECO:0000256" key="1">
    <source>
        <dbReference type="ARBA" id="ARBA00005594"/>
    </source>
</evidence>
<dbReference type="Proteomes" id="UP000593566">
    <property type="component" value="Unassembled WGS sequence"/>
</dbReference>
<dbReference type="InterPro" id="IPR009080">
    <property type="entry name" value="tRNAsynth_Ia_anticodon-bd"/>
</dbReference>
<dbReference type="CDD" id="cd07957">
    <property type="entry name" value="Anticodon_Ia_Met"/>
    <property type="match status" value="1"/>
</dbReference>
<evidence type="ECO:0000256" key="3">
    <source>
        <dbReference type="ARBA" id="ARBA00022598"/>
    </source>
</evidence>
<dbReference type="InterPro" id="IPR023457">
    <property type="entry name" value="Met-tRNA_synth_2"/>
</dbReference>
<evidence type="ECO:0000256" key="10">
    <source>
        <dbReference type="RuleBase" id="RU363039"/>
    </source>
</evidence>
<dbReference type="EC" id="6.1.1.10" evidence="2"/>
<evidence type="ECO:0000313" key="12">
    <source>
        <dbReference type="EMBL" id="KAF6227093.1"/>
    </source>
</evidence>
<proteinExistence type="inferred from homology"/>
<dbReference type="GO" id="GO:0005524">
    <property type="term" value="F:ATP binding"/>
    <property type="evidence" value="ECO:0007669"/>
    <property type="project" value="UniProtKB-KW"/>
</dbReference>
<reference evidence="12 13" key="1">
    <citation type="journal article" date="2020" name="Genomics">
        <title>Complete, high-quality genomes from long-read metagenomic sequencing of two wolf lichen thalli reveals enigmatic genome architecture.</title>
        <authorList>
            <person name="McKenzie S.K."/>
            <person name="Walston R.F."/>
            <person name="Allen J.L."/>
        </authorList>
    </citation>
    <scope>NUCLEOTIDE SEQUENCE [LARGE SCALE GENOMIC DNA]</scope>
    <source>
        <strain evidence="12">WasteWater1</strain>
    </source>
</reference>
<sequence>MRVKLPKLREKITRTLICPAEPHIGHLYTLVLTDILKRWHVLLGRKSILVTGTDEHGMKVQQAAAKAGKEVRAFCDEAYKPFQALAKEAHIDYDHFIRTSEPDHRFAVQHFWLLLRERGWIYAKKHEGWYSVSDETFYPQSAVQLALDPATGRKFMASKETRKEVEWTSENNYHFRLSAFQTRLQEHYSKSHDMIVPWTRMKDVEDEIGKGLQDLSISRPSERLSWGIPVPDDATQTIYVWLDALINYLTKANYPFQIPGQENAAGWPADCHVIGKDIVRFHCIYWPAFLMALDLPLPKQILTHAHWTLGNEKMSKSTGMVVNPFFAINRFGVDCMRYYLALNGGIKNDSSYDNSFIVARYKRGLQSGLGNLVSRVTRGKGWDVRRAVKNSDKHIERLDEQLSLKLSKLRDMVFRCMSEPDPREGLHTIMKVVHDTNAYMQSSAPWNLCEPEKQEQLDCVIYLCAESLRICGILLQPYMPAKMKQLLDMLGVAEDARMWVDADLGKDQDYGEPKDEIGKETEMLFPPLNSQF</sequence>
<evidence type="ECO:0000256" key="4">
    <source>
        <dbReference type="ARBA" id="ARBA00022741"/>
    </source>
</evidence>
<protein>
    <recommendedName>
        <fullName evidence="9">Probable methionine--tRNA ligase, mitochondrial</fullName>
        <ecNumber evidence="2">6.1.1.10</ecNumber>
    </recommendedName>
</protein>
<evidence type="ECO:0000259" key="11">
    <source>
        <dbReference type="Pfam" id="PF09334"/>
    </source>
</evidence>
<feature type="domain" description="Methionyl/Leucyl tRNA synthetase" evidence="11">
    <location>
        <begin position="20"/>
        <end position="376"/>
    </location>
</feature>
<keyword evidence="4 10" id="KW-0547">Nucleotide-binding</keyword>
<evidence type="ECO:0000256" key="5">
    <source>
        <dbReference type="ARBA" id="ARBA00022840"/>
    </source>
</evidence>